<accession>A0AAN9Q019</accession>
<organism evidence="2 3">
    <name type="scientific">Clitoria ternatea</name>
    <name type="common">Butterfly pea</name>
    <dbReference type="NCBI Taxonomy" id="43366"/>
    <lineage>
        <taxon>Eukaryota</taxon>
        <taxon>Viridiplantae</taxon>
        <taxon>Streptophyta</taxon>
        <taxon>Embryophyta</taxon>
        <taxon>Tracheophyta</taxon>
        <taxon>Spermatophyta</taxon>
        <taxon>Magnoliopsida</taxon>
        <taxon>eudicotyledons</taxon>
        <taxon>Gunneridae</taxon>
        <taxon>Pentapetalae</taxon>
        <taxon>rosids</taxon>
        <taxon>fabids</taxon>
        <taxon>Fabales</taxon>
        <taxon>Fabaceae</taxon>
        <taxon>Papilionoideae</taxon>
        <taxon>50 kb inversion clade</taxon>
        <taxon>NPAAA clade</taxon>
        <taxon>indigoferoid/millettioid clade</taxon>
        <taxon>Phaseoleae</taxon>
        <taxon>Clitoria</taxon>
    </lineage>
</organism>
<feature type="domain" description="Aminotransferase-like plant mobile" evidence="1">
    <location>
        <begin position="88"/>
        <end position="446"/>
    </location>
</feature>
<dbReference type="Proteomes" id="UP001359559">
    <property type="component" value="Unassembled WGS sequence"/>
</dbReference>
<dbReference type="GO" id="GO:0010073">
    <property type="term" value="P:meristem maintenance"/>
    <property type="evidence" value="ECO:0007669"/>
    <property type="project" value="InterPro"/>
</dbReference>
<proteinExistence type="predicted"/>
<evidence type="ECO:0000313" key="2">
    <source>
        <dbReference type="EMBL" id="KAK7316742.1"/>
    </source>
</evidence>
<comment type="caution">
    <text evidence="2">The sequence shown here is derived from an EMBL/GenBank/DDBJ whole genome shotgun (WGS) entry which is preliminary data.</text>
</comment>
<gene>
    <name evidence="2" type="ORF">RJT34_00424</name>
</gene>
<reference evidence="2 3" key="1">
    <citation type="submission" date="2024-01" db="EMBL/GenBank/DDBJ databases">
        <title>The genomes of 5 underutilized Papilionoideae crops provide insights into root nodulation and disease resistance.</title>
        <authorList>
            <person name="Yuan L."/>
        </authorList>
    </citation>
    <scope>NUCLEOTIDE SEQUENCE [LARGE SCALE GENOMIC DNA]</scope>
    <source>
        <strain evidence="2">LY-2023</strain>
        <tissue evidence="2">Leaf</tissue>
    </source>
</reference>
<dbReference type="EMBL" id="JAYKXN010000001">
    <property type="protein sequence ID" value="KAK7316742.1"/>
    <property type="molecule type" value="Genomic_DNA"/>
</dbReference>
<dbReference type="PANTHER" id="PTHR46033:SF67">
    <property type="entry name" value="AMINOTRANSFERASE-LIKE, PLANT MOBILE DOMAIN FAMILY PROTEIN"/>
    <property type="match status" value="1"/>
</dbReference>
<evidence type="ECO:0000313" key="3">
    <source>
        <dbReference type="Proteomes" id="UP001359559"/>
    </source>
</evidence>
<sequence length="619" mass="70768">MIEAREETMVSPLTGENPLRRIGFFIKPCSTVEELTPPRFTSFHRTTTTPSKLPLQVRYNGWFNPHQEWKTWVQKMQKKYEPLWIKAGIHQAIQASTHQIHKNDELILELGQKWCSRTNTFIFPWGEATITLEDMKVCGGFPIVGASVSTPLETYEEREIEDELLASRRIFNSTKARKVSHKPWMMHFMNKESKLEHEAFLVLWLSRFVFPSNSRETIPKSVYSLAVHLARGTRVALAPAVLASIYRDLSLLNNKIRSVATIELGVALWAPFQLVQVWALERFPKLHNQPHFPHHDDAIGHGQPMSAKWNEVNMLKGGNLKMILDSLGAEKDDFLWCPYENSPPRKLYNKNDMWVCDNPNLDIEEQSFARCLMVSELAGIDCIEHYCPNRVAMQFGMDQDIPGMFAHYNVNPWVSYSQSVMDMNFYTALSSCHQPSVTLRYYHWWNQLIDSKPCKEEEVYDHCLVSRTEHLLPTTFSSVKVEGECERFYGPPPGFKPKFERHQAEDSDKEGELSIVKLSSFCNEVRCPDDEGVANGKILSSPQFDVFPSSSVDGAKNLKANENGVKTENSYSNRVAVNDMEGEDSSPCTEDVVSNLESRIGKLERVIAKLKAAKKVQKV</sequence>
<dbReference type="InterPro" id="IPR019557">
    <property type="entry name" value="AminoTfrase-like_pln_mobile"/>
</dbReference>
<dbReference type="AlphaFoldDB" id="A0AAN9Q019"/>
<protein>
    <recommendedName>
        <fullName evidence="1">Aminotransferase-like plant mobile domain-containing protein</fullName>
    </recommendedName>
</protein>
<keyword evidence="3" id="KW-1185">Reference proteome</keyword>
<evidence type="ECO:0000259" key="1">
    <source>
        <dbReference type="Pfam" id="PF10536"/>
    </source>
</evidence>
<dbReference type="PANTHER" id="PTHR46033">
    <property type="entry name" value="PROTEIN MAIN-LIKE 2"/>
    <property type="match status" value="1"/>
</dbReference>
<dbReference type="InterPro" id="IPR044824">
    <property type="entry name" value="MAIN-like"/>
</dbReference>
<dbReference type="Pfam" id="PF10536">
    <property type="entry name" value="PMD"/>
    <property type="match status" value="1"/>
</dbReference>
<name>A0AAN9Q019_CLITE</name>